<gene>
    <name evidence="1" type="ORF">CSX02_07590</name>
</gene>
<reference evidence="1 2" key="2">
    <citation type="submission" date="2017-10" db="EMBL/GenBank/DDBJ databases">
        <authorList>
            <person name="Banno H."/>
            <person name="Chua N.-H."/>
        </authorList>
    </citation>
    <scope>NUCLEOTIDE SEQUENCE [LARGE SCALE GENOMIC DNA]</scope>
    <source>
        <strain evidence="1 2">JK623</strain>
    </source>
</reference>
<dbReference type="Pfam" id="PF11187">
    <property type="entry name" value="Mbeg1-like"/>
    <property type="match status" value="1"/>
</dbReference>
<sequence length="356" mass="40256">MGDLFEYLKWRGDMRFEDSLFTEVDGLILSAFSYINPPPELQKKKKYTIADLNEAMNRLPLVEQKKSIRNDNDLKLLKVLAGSIRFGQIRILAFTERIDSENESQFAAYSLQLCKNKTAVVYRGTDHTLTGWKEDFNMSFLEKIPSQVQALEWLQETAAHKGSLYLCGHSKGGNLAVYAATTCSRDIASRIADVYNYDGPGFSTAFVKQPSYQDMLPRLHTLVPESSIVGILFVHEEPYEFVQSKNMGIAQHEPYSWKVLGGSVIRSSNSTNPDMNFALQNWLGSMTNTQRKEVVERLFGLLQESDASNLEDIAKLKTVLAAGRQYNTYSEQEKALLADAIKAFRIAVTNSFKKKK</sequence>
<dbReference type="SUPFAM" id="SSF53474">
    <property type="entry name" value="alpha/beta-Hydrolases"/>
    <property type="match status" value="1"/>
</dbReference>
<dbReference type="EMBL" id="PDYG01000047">
    <property type="protein sequence ID" value="PHU37507.1"/>
    <property type="molecule type" value="Genomic_DNA"/>
</dbReference>
<protein>
    <recommendedName>
        <fullName evidence="3">DUF2974 domain-containing protein</fullName>
    </recommendedName>
</protein>
<evidence type="ECO:0000313" key="2">
    <source>
        <dbReference type="Proteomes" id="UP000224563"/>
    </source>
</evidence>
<keyword evidence="2" id="KW-1185">Reference proteome</keyword>
<organism evidence="1 2">
    <name type="scientific">Agathobacter ruminis</name>
    <dbReference type="NCBI Taxonomy" id="1712665"/>
    <lineage>
        <taxon>Bacteria</taxon>
        <taxon>Bacillati</taxon>
        <taxon>Bacillota</taxon>
        <taxon>Clostridia</taxon>
        <taxon>Lachnospirales</taxon>
        <taxon>Lachnospiraceae</taxon>
        <taxon>Agathobacter</taxon>
    </lineage>
</organism>
<proteinExistence type="predicted"/>
<accession>A0A2G3E2J9</accession>
<evidence type="ECO:0000313" key="1">
    <source>
        <dbReference type="EMBL" id="PHU37507.1"/>
    </source>
</evidence>
<evidence type="ECO:0008006" key="3">
    <source>
        <dbReference type="Google" id="ProtNLM"/>
    </source>
</evidence>
<dbReference type="InterPro" id="IPR024499">
    <property type="entry name" value="Mbeg1-like"/>
</dbReference>
<dbReference type="Gene3D" id="3.40.50.1820">
    <property type="entry name" value="alpha/beta hydrolase"/>
    <property type="match status" value="1"/>
</dbReference>
<dbReference type="RefSeq" id="WP_099386230.1">
    <property type="nucleotide sequence ID" value="NZ_JANSWH010000025.1"/>
</dbReference>
<dbReference type="Proteomes" id="UP000224563">
    <property type="component" value="Unassembled WGS sequence"/>
</dbReference>
<name>A0A2G3E2J9_9FIRM</name>
<reference evidence="1 2" key="1">
    <citation type="submission" date="2017-10" db="EMBL/GenBank/DDBJ databases">
        <title>Resolving the taxonomy of Roseburia spp., Eubacterium rectale and Agathobacter spp. through phylogenomic analysis.</title>
        <authorList>
            <person name="Sheridan P.O."/>
            <person name="Walker A.W."/>
            <person name="Duncan S.H."/>
            <person name="Scott K.P."/>
            <person name="Toole P.W.O."/>
            <person name="Luis P."/>
            <person name="Flint H.J."/>
        </authorList>
    </citation>
    <scope>NUCLEOTIDE SEQUENCE [LARGE SCALE GENOMIC DNA]</scope>
    <source>
        <strain evidence="1 2">JK623</strain>
    </source>
</reference>
<dbReference type="AlphaFoldDB" id="A0A2G3E2J9"/>
<comment type="caution">
    <text evidence="1">The sequence shown here is derived from an EMBL/GenBank/DDBJ whole genome shotgun (WGS) entry which is preliminary data.</text>
</comment>
<dbReference type="InterPro" id="IPR029058">
    <property type="entry name" value="AB_hydrolase_fold"/>
</dbReference>